<dbReference type="RefSeq" id="WP_268047387.1">
    <property type="nucleotide sequence ID" value="NZ_JAPQES010000001.1"/>
</dbReference>
<dbReference type="EMBL" id="JAPQES010000001">
    <property type="protein sequence ID" value="MCY6369061.1"/>
    <property type="molecule type" value="Genomic_DNA"/>
</dbReference>
<organism evidence="4 5">
    <name type="scientific">Clostridium ganghwense</name>
    <dbReference type="NCBI Taxonomy" id="312089"/>
    <lineage>
        <taxon>Bacteria</taxon>
        <taxon>Bacillati</taxon>
        <taxon>Bacillota</taxon>
        <taxon>Clostridia</taxon>
        <taxon>Eubacteriales</taxon>
        <taxon>Clostridiaceae</taxon>
        <taxon>Clostridium</taxon>
    </lineage>
</organism>
<feature type="transmembrane region" description="Helical" evidence="3">
    <location>
        <begin position="378"/>
        <end position="401"/>
    </location>
</feature>
<evidence type="ECO:0000313" key="4">
    <source>
        <dbReference type="EMBL" id="MCY6369061.1"/>
    </source>
</evidence>
<dbReference type="PANTHER" id="PTHR22550">
    <property type="entry name" value="SPORE GERMINATION PROTEIN"/>
    <property type="match status" value="1"/>
</dbReference>
<evidence type="ECO:0000313" key="5">
    <source>
        <dbReference type="Proteomes" id="UP001079657"/>
    </source>
</evidence>
<feature type="transmembrane region" description="Helical" evidence="3">
    <location>
        <begin position="286"/>
        <end position="308"/>
    </location>
</feature>
<evidence type="ECO:0000256" key="3">
    <source>
        <dbReference type="SAM" id="Phobius"/>
    </source>
</evidence>
<dbReference type="Pfam" id="PF03323">
    <property type="entry name" value="GerA"/>
    <property type="match status" value="1"/>
</dbReference>
<keyword evidence="3" id="KW-0812">Transmembrane</keyword>
<dbReference type="Proteomes" id="UP001079657">
    <property type="component" value="Unassembled WGS sequence"/>
</dbReference>
<keyword evidence="5" id="KW-1185">Reference proteome</keyword>
<proteinExistence type="inferred from homology"/>
<reference evidence="4" key="1">
    <citation type="submission" date="2022-12" db="EMBL/GenBank/DDBJ databases">
        <authorList>
            <person name="Wang J."/>
        </authorList>
    </citation>
    <scope>NUCLEOTIDE SEQUENCE</scope>
    <source>
        <strain evidence="4">HY-42-06</strain>
    </source>
</reference>
<comment type="similarity">
    <text evidence="1">Belongs to the GerABKA family.</text>
</comment>
<protein>
    <submittedName>
        <fullName evidence="4">Spore germination protein</fullName>
    </submittedName>
</protein>
<dbReference type="InterPro" id="IPR004995">
    <property type="entry name" value="Spore_Ger"/>
</dbReference>
<name>A0ABT4CLS1_9CLOT</name>
<dbReference type="PIRSF" id="PIRSF005690">
    <property type="entry name" value="GerBA"/>
    <property type="match status" value="1"/>
</dbReference>
<gene>
    <name evidence="4" type="ORF">OXH55_00185</name>
</gene>
<dbReference type="PANTHER" id="PTHR22550:SF5">
    <property type="entry name" value="LEUCINE ZIPPER PROTEIN 4"/>
    <property type="match status" value="1"/>
</dbReference>
<evidence type="ECO:0000256" key="2">
    <source>
        <dbReference type="ARBA" id="ARBA00023136"/>
    </source>
</evidence>
<comment type="caution">
    <text evidence="4">The sequence shown here is derived from an EMBL/GenBank/DDBJ whole genome shotgun (WGS) entry which is preliminary data.</text>
</comment>
<sequence length="490" mass="55644">MYSTNLEININELQNRFKNDNSVKFRRFESKNSSIRCCIVFIEGMVKSEIINENIIRPLVSTSINENIHGNELLDYLTNKLLICDEIVKSSDIDTIINSVEYGDTLLIIDGVSEGIILNTKGWQRRNISEPTSESIVKGPKEGFTESIIVNTSLLRRKILNPALKFEYMQLGERTNTKVCISYIEGFASSKILNELKRRLNNIDIDGILDSEYILEYIKDEPFSSFMTVGTTERPDVVAGKLLEGRIAVFCDGTPLALTIPYLFIENFQVNEDYYRHYIFATFNRILRVLCFILSTSTPAVYMALITFHHQMLPTRLYLSIAMAREGVPFPSIIEILIMLIAFEILREAGTRLPKNIGQAISIVGALILGEAAVSARLVSAPIVIITAITGISSFALPVMLEPMLVIRFLLIILSFIFGLYGYIFGVMGIFIVLMSMKSYGIDYMSYVIPKNIEDIEDVAIRMPLWNMNYRPKDVSKNRVRRKIKNKGRK</sequence>
<keyword evidence="3" id="KW-1133">Transmembrane helix</keyword>
<accession>A0ABT4CLS1</accession>
<dbReference type="InterPro" id="IPR050768">
    <property type="entry name" value="UPF0353/GerABKA_families"/>
</dbReference>
<keyword evidence="2 3" id="KW-0472">Membrane</keyword>
<evidence type="ECO:0000256" key="1">
    <source>
        <dbReference type="ARBA" id="ARBA00005278"/>
    </source>
</evidence>
<feature type="transmembrane region" description="Helical" evidence="3">
    <location>
        <begin position="328"/>
        <end position="346"/>
    </location>
</feature>
<feature type="transmembrane region" description="Helical" evidence="3">
    <location>
        <begin position="407"/>
        <end position="435"/>
    </location>
</feature>